<gene>
    <name evidence="3" type="ORF">G6F64_006838</name>
</gene>
<dbReference type="SUPFAM" id="SSF110004">
    <property type="entry name" value="Glycolipid transfer protein, GLTP"/>
    <property type="match status" value="1"/>
</dbReference>
<dbReference type="AlphaFoldDB" id="A0A9P6X880"/>
<comment type="caution">
    <text evidence="3">The sequence shown here is derived from an EMBL/GenBank/DDBJ whole genome shotgun (WGS) entry which is preliminary data.</text>
</comment>
<name>A0A9P6X880_RHIOR</name>
<keyword evidence="4" id="KW-1185">Reference proteome</keyword>
<dbReference type="GO" id="GO:0005829">
    <property type="term" value="C:cytosol"/>
    <property type="evidence" value="ECO:0007669"/>
    <property type="project" value="TreeGrafter"/>
</dbReference>
<dbReference type="GO" id="GO:1902387">
    <property type="term" value="F:ceramide 1-phosphate binding"/>
    <property type="evidence" value="ECO:0007669"/>
    <property type="project" value="TreeGrafter"/>
</dbReference>
<proteinExistence type="predicted"/>
<accession>A0A9P6X880</accession>
<dbReference type="Gene3D" id="1.10.3520.10">
    <property type="entry name" value="Glycolipid transfer protein"/>
    <property type="match status" value="1"/>
</dbReference>
<keyword evidence="1" id="KW-0813">Transport</keyword>
<dbReference type="InterPro" id="IPR014830">
    <property type="entry name" value="Glycolipid_transfer_prot_dom"/>
</dbReference>
<dbReference type="EMBL" id="JAANQT010000951">
    <property type="protein sequence ID" value="KAG1307410.1"/>
    <property type="molecule type" value="Genomic_DNA"/>
</dbReference>
<dbReference type="PANTHER" id="PTHR10219:SF25">
    <property type="entry name" value="PLECKSTRIN HOMOLOGY DOMAIN-CONTAINING FAMILY A MEMBER 8"/>
    <property type="match status" value="1"/>
</dbReference>
<sequence>MRIFEKIILRPYTDVDSQDGINTEQFLEATEGLINMFDMFNSSAFLVVQNDMKNNAQKINKRYIKSPTENKSLESLMKNEASLKTRPATEAILWLKRGLEFTGQSLMHSLTHPDEELTVSFMQAYDKTLRPYHSFIIRPLFNLAMNACPWRKDFYKSIDVTDEESVEKMKEWLNGLSGIIDQLNRVFDEHPEYTKH</sequence>
<evidence type="ECO:0000313" key="3">
    <source>
        <dbReference type="EMBL" id="KAG1307410.1"/>
    </source>
</evidence>
<dbReference type="GO" id="GO:0016020">
    <property type="term" value="C:membrane"/>
    <property type="evidence" value="ECO:0007669"/>
    <property type="project" value="TreeGrafter"/>
</dbReference>
<organism evidence="3 4">
    <name type="scientific">Rhizopus oryzae</name>
    <name type="common">Mucormycosis agent</name>
    <name type="synonym">Rhizopus arrhizus var. delemar</name>
    <dbReference type="NCBI Taxonomy" id="64495"/>
    <lineage>
        <taxon>Eukaryota</taxon>
        <taxon>Fungi</taxon>
        <taxon>Fungi incertae sedis</taxon>
        <taxon>Mucoromycota</taxon>
        <taxon>Mucoromycotina</taxon>
        <taxon>Mucoromycetes</taxon>
        <taxon>Mucorales</taxon>
        <taxon>Mucorineae</taxon>
        <taxon>Rhizopodaceae</taxon>
        <taxon>Rhizopus</taxon>
    </lineage>
</organism>
<feature type="domain" description="Glycolipid transfer protein" evidence="2">
    <location>
        <begin position="21"/>
        <end position="158"/>
    </location>
</feature>
<dbReference type="GO" id="GO:1902388">
    <property type="term" value="F:ceramide 1-phosphate transfer activity"/>
    <property type="evidence" value="ECO:0007669"/>
    <property type="project" value="TreeGrafter"/>
</dbReference>
<evidence type="ECO:0000259" key="2">
    <source>
        <dbReference type="Pfam" id="PF08718"/>
    </source>
</evidence>
<dbReference type="InterPro" id="IPR036497">
    <property type="entry name" value="GLTP_sf"/>
</dbReference>
<protein>
    <recommendedName>
        <fullName evidence="2">Glycolipid transfer protein domain-containing protein</fullName>
    </recommendedName>
</protein>
<dbReference type="Proteomes" id="UP000716291">
    <property type="component" value="Unassembled WGS sequence"/>
</dbReference>
<evidence type="ECO:0000256" key="1">
    <source>
        <dbReference type="ARBA" id="ARBA00022448"/>
    </source>
</evidence>
<dbReference type="FunFam" id="1.10.3520.10:FF:000001">
    <property type="entry name" value="Pleckstrin domain-containing family A member 8"/>
    <property type="match status" value="1"/>
</dbReference>
<dbReference type="PANTHER" id="PTHR10219">
    <property type="entry name" value="GLYCOLIPID TRANSFER PROTEIN-RELATED"/>
    <property type="match status" value="1"/>
</dbReference>
<dbReference type="Pfam" id="PF08718">
    <property type="entry name" value="GLTP"/>
    <property type="match status" value="1"/>
</dbReference>
<reference evidence="3" key="1">
    <citation type="journal article" date="2020" name="Microb. Genom.">
        <title>Genetic diversity of clinical and environmental Mucorales isolates obtained from an investigation of mucormycosis cases among solid organ transplant recipients.</title>
        <authorList>
            <person name="Nguyen M.H."/>
            <person name="Kaul D."/>
            <person name="Muto C."/>
            <person name="Cheng S.J."/>
            <person name="Richter R.A."/>
            <person name="Bruno V.M."/>
            <person name="Liu G."/>
            <person name="Beyhan S."/>
            <person name="Sundermann A.J."/>
            <person name="Mounaud S."/>
            <person name="Pasculle A.W."/>
            <person name="Nierman W.C."/>
            <person name="Driscoll E."/>
            <person name="Cumbie R."/>
            <person name="Clancy C.J."/>
            <person name="Dupont C.L."/>
        </authorList>
    </citation>
    <scope>NUCLEOTIDE SEQUENCE</scope>
    <source>
        <strain evidence="3">GL11</strain>
    </source>
</reference>
<evidence type="ECO:0000313" key="4">
    <source>
        <dbReference type="Proteomes" id="UP000716291"/>
    </source>
</evidence>